<dbReference type="SUPFAM" id="SSF53850">
    <property type="entry name" value="Periplasmic binding protein-like II"/>
    <property type="match status" value="1"/>
</dbReference>
<proteinExistence type="predicted"/>
<reference evidence="2 3" key="1">
    <citation type="submission" date="2023-09" db="EMBL/GenBank/DDBJ databases">
        <authorList>
            <person name="Rey-Velasco X."/>
        </authorList>
    </citation>
    <scope>NUCLEOTIDE SEQUENCE [LARGE SCALE GENOMIC DNA]</scope>
    <source>
        <strain evidence="2 3">W409</strain>
    </source>
</reference>
<dbReference type="RefSeq" id="WP_311360041.1">
    <property type="nucleotide sequence ID" value="NZ_JAVRIE010000001.1"/>
</dbReference>
<dbReference type="Proteomes" id="UP001249020">
    <property type="component" value="Unassembled WGS sequence"/>
</dbReference>
<evidence type="ECO:0000256" key="1">
    <source>
        <dbReference type="SAM" id="SignalP"/>
    </source>
</evidence>
<name>A0AAW8QWR7_9ALTE</name>
<comment type="caution">
    <text evidence="2">The sequence shown here is derived from an EMBL/GenBank/DDBJ whole genome shotgun (WGS) entry which is preliminary data.</text>
</comment>
<accession>A0AAW8QWR7</accession>
<dbReference type="EMBL" id="JAVRIE010000001">
    <property type="protein sequence ID" value="MDT0581229.1"/>
    <property type="molecule type" value="Genomic_DNA"/>
</dbReference>
<evidence type="ECO:0000313" key="2">
    <source>
        <dbReference type="EMBL" id="MDT0581229.1"/>
    </source>
</evidence>
<sequence length="139" mass="14870">MKKITVFTSLFILFLTAASANAELVMIVNKANASNIDAKSVQRIYLGKEKKFSNGNVVNPINFSSGHPLRSDFDEQVLGRSSSQVSAYWSKLVFTGKGVPPAELNDTAAIIAAIESDTNAIAYLDSADAGDTVSIIKLN</sequence>
<gene>
    <name evidence="2" type="ORF">RM544_01640</name>
</gene>
<keyword evidence="1" id="KW-0732">Signal</keyword>
<keyword evidence="3" id="KW-1185">Reference proteome</keyword>
<protein>
    <submittedName>
        <fullName evidence="2">Phosphate ABC transporter substrate-binding protein</fullName>
    </submittedName>
</protein>
<organism evidence="2 3">
    <name type="scientific">Brumicola blandensis</name>
    <dbReference type="NCBI Taxonomy" id="3075611"/>
    <lineage>
        <taxon>Bacteria</taxon>
        <taxon>Pseudomonadati</taxon>
        <taxon>Pseudomonadota</taxon>
        <taxon>Gammaproteobacteria</taxon>
        <taxon>Alteromonadales</taxon>
        <taxon>Alteromonadaceae</taxon>
        <taxon>Brumicola</taxon>
    </lineage>
</organism>
<feature type="chain" id="PRO_5043589137" evidence="1">
    <location>
        <begin position="23"/>
        <end position="139"/>
    </location>
</feature>
<feature type="signal peptide" evidence="1">
    <location>
        <begin position="1"/>
        <end position="22"/>
    </location>
</feature>
<dbReference type="Gene3D" id="3.40.190.10">
    <property type="entry name" value="Periplasmic binding protein-like II"/>
    <property type="match status" value="1"/>
</dbReference>
<dbReference type="AlphaFoldDB" id="A0AAW8QWR7"/>
<evidence type="ECO:0000313" key="3">
    <source>
        <dbReference type="Proteomes" id="UP001249020"/>
    </source>
</evidence>